<proteinExistence type="inferred from homology"/>
<evidence type="ECO:0000313" key="8">
    <source>
        <dbReference type="EMBL" id="KOS68674.1"/>
    </source>
</evidence>
<evidence type="ECO:0000313" key="9">
    <source>
        <dbReference type="Proteomes" id="UP000050668"/>
    </source>
</evidence>
<comment type="caution">
    <text evidence="8">The sequence shown here is derived from an EMBL/GenBank/DDBJ whole genome shotgun (WGS) entry which is preliminary data.</text>
</comment>
<sequence>MNNLLDWLQHDTWLTRVSSFFIMAMLAFVPAVPIPLVAGIIGTTYPFPVALFISLGGTVFGSICMFFLCRYAFQRIALKQVQKWQRLDGFFQLLERNGFLAVLIGRLIPIMPSAAINAIAGVTEVRFRSFLLATTIGKFPTMMAFTLAGAQFEENQYLTGMMIVLYVLVIFLLGLKLKNKWARG</sequence>
<accession>A0ABR5K1D2</accession>
<feature type="transmembrane region" description="Helical" evidence="6">
    <location>
        <begin position="156"/>
        <end position="175"/>
    </location>
</feature>
<evidence type="ECO:0000256" key="3">
    <source>
        <dbReference type="ARBA" id="ARBA00022692"/>
    </source>
</evidence>
<evidence type="ECO:0000256" key="5">
    <source>
        <dbReference type="ARBA" id="ARBA00023136"/>
    </source>
</evidence>
<keyword evidence="3 6" id="KW-0812">Transmembrane</keyword>
<evidence type="ECO:0000256" key="6">
    <source>
        <dbReference type="RuleBase" id="RU366058"/>
    </source>
</evidence>
<feature type="transmembrane region" description="Helical" evidence="6">
    <location>
        <begin position="130"/>
        <end position="150"/>
    </location>
</feature>
<keyword evidence="5 6" id="KW-0472">Membrane</keyword>
<evidence type="ECO:0000256" key="2">
    <source>
        <dbReference type="ARBA" id="ARBA00022475"/>
    </source>
</evidence>
<dbReference type="InterPro" id="IPR015414">
    <property type="entry name" value="TMEM64"/>
</dbReference>
<dbReference type="Proteomes" id="UP000050668">
    <property type="component" value="Unassembled WGS sequence"/>
</dbReference>
<evidence type="ECO:0000256" key="4">
    <source>
        <dbReference type="ARBA" id="ARBA00022989"/>
    </source>
</evidence>
<dbReference type="InterPro" id="IPR032816">
    <property type="entry name" value="VTT_dom"/>
</dbReference>
<keyword evidence="9" id="KW-1185">Reference proteome</keyword>
<reference evidence="9" key="1">
    <citation type="submission" date="2015-07" db="EMBL/GenBank/DDBJ databases">
        <title>Fjat-14205 dsm 2895.</title>
        <authorList>
            <person name="Liu B."/>
            <person name="Wang J."/>
            <person name="Zhu Y."/>
            <person name="Liu G."/>
            <person name="Chen Q."/>
            <person name="Chen Z."/>
            <person name="Lan J."/>
            <person name="Che J."/>
            <person name="Ge C."/>
            <person name="Shi H."/>
            <person name="Pan Z."/>
            <person name="Liu X."/>
        </authorList>
    </citation>
    <scope>NUCLEOTIDE SEQUENCE [LARGE SCALE GENOMIC DNA]</scope>
    <source>
        <strain evidence="9">DSM 25560</strain>
    </source>
</reference>
<feature type="transmembrane region" description="Helical" evidence="6">
    <location>
        <begin position="49"/>
        <end position="73"/>
    </location>
</feature>
<dbReference type="EMBL" id="LGRV01000003">
    <property type="protein sequence ID" value="KOS68674.1"/>
    <property type="molecule type" value="Genomic_DNA"/>
</dbReference>
<organism evidence="8 9">
    <name type="scientific">Lysinibacillus contaminans</name>
    <dbReference type="NCBI Taxonomy" id="1293441"/>
    <lineage>
        <taxon>Bacteria</taxon>
        <taxon>Bacillati</taxon>
        <taxon>Bacillota</taxon>
        <taxon>Bacilli</taxon>
        <taxon>Bacillales</taxon>
        <taxon>Bacillaceae</taxon>
        <taxon>Lysinibacillus</taxon>
    </lineage>
</organism>
<gene>
    <name evidence="8" type="ORF">AEA09_09050</name>
</gene>
<comment type="caution">
    <text evidence="6">Lacks conserved residue(s) required for the propagation of feature annotation.</text>
</comment>
<dbReference type="Pfam" id="PF09335">
    <property type="entry name" value="VTT_dom"/>
    <property type="match status" value="1"/>
</dbReference>
<feature type="domain" description="VTT" evidence="7">
    <location>
        <begin position="42"/>
        <end position="150"/>
    </location>
</feature>
<evidence type="ECO:0000256" key="1">
    <source>
        <dbReference type="ARBA" id="ARBA00004651"/>
    </source>
</evidence>
<keyword evidence="2 6" id="KW-1003">Cell membrane</keyword>
<evidence type="ECO:0000259" key="7">
    <source>
        <dbReference type="Pfam" id="PF09335"/>
    </source>
</evidence>
<comment type="subcellular location">
    <subcellularLocation>
        <location evidence="1 6">Cell membrane</location>
        <topology evidence="1 6">Multi-pass membrane protein</topology>
    </subcellularLocation>
</comment>
<keyword evidence="4 6" id="KW-1133">Transmembrane helix</keyword>
<dbReference type="PANTHER" id="PTHR12677:SF59">
    <property type="entry name" value="GOLGI APPARATUS MEMBRANE PROTEIN TVP38-RELATED"/>
    <property type="match status" value="1"/>
</dbReference>
<comment type="similarity">
    <text evidence="6">Belongs to the TVP38/TMEM64 family.</text>
</comment>
<dbReference type="RefSeq" id="WP_053583519.1">
    <property type="nucleotide sequence ID" value="NZ_LGRV01000003.1"/>
</dbReference>
<protein>
    <recommendedName>
        <fullName evidence="6">TVP38/TMEM64 family membrane protein</fullName>
    </recommendedName>
</protein>
<name>A0ABR5K1D2_9BACI</name>
<feature type="transmembrane region" description="Helical" evidence="6">
    <location>
        <begin position="20"/>
        <end position="42"/>
    </location>
</feature>
<dbReference type="PANTHER" id="PTHR12677">
    <property type="entry name" value="GOLGI APPARATUS MEMBRANE PROTEIN TVP38-RELATED"/>
    <property type="match status" value="1"/>
</dbReference>